<dbReference type="InterPro" id="IPR003599">
    <property type="entry name" value="Ig_sub"/>
</dbReference>
<dbReference type="Proteomes" id="UP001557470">
    <property type="component" value="Unassembled WGS sequence"/>
</dbReference>
<evidence type="ECO:0000313" key="4">
    <source>
        <dbReference type="EMBL" id="KAL1005627.1"/>
    </source>
</evidence>
<keyword evidence="1" id="KW-0812">Transmembrane</keyword>
<comment type="caution">
    <text evidence="4">The sequence shown here is derived from an EMBL/GenBank/DDBJ whole genome shotgun (WGS) entry which is preliminary data.</text>
</comment>
<feature type="domain" description="Ig-like" evidence="3">
    <location>
        <begin position="160"/>
        <end position="245"/>
    </location>
</feature>
<evidence type="ECO:0000259" key="3">
    <source>
        <dbReference type="PROSITE" id="PS50835"/>
    </source>
</evidence>
<accession>A0ABD0XD78</accession>
<keyword evidence="1" id="KW-0472">Membrane</keyword>
<organism evidence="4 5">
    <name type="scientific">Umbra pygmaea</name>
    <name type="common">Eastern mudminnow</name>
    <dbReference type="NCBI Taxonomy" id="75934"/>
    <lineage>
        <taxon>Eukaryota</taxon>
        <taxon>Metazoa</taxon>
        <taxon>Chordata</taxon>
        <taxon>Craniata</taxon>
        <taxon>Vertebrata</taxon>
        <taxon>Euteleostomi</taxon>
        <taxon>Actinopterygii</taxon>
        <taxon>Neopterygii</taxon>
        <taxon>Teleostei</taxon>
        <taxon>Protacanthopterygii</taxon>
        <taxon>Esociformes</taxon>
        <taxon>Umbridae</taxon>
        <taxon>Umbra</taxon>
    </lineage>
</organism>
<proteinExistence type="predicted"/>
<feature type="transmembrane region" description="Helical" evidence="1">
    <location>
        <begin position="344"/>
        <end position="366"/>
    </location>
</feature>
<protein>
    <recommendedName>
        <fullName evidence="3">Ig-like domain-containing protein</fullName>
    </recommendedName>
</protein>
<dbReference type="InterPro" id="IPR013783">
    <property type="entry name" value="Ig-like_fold"/>
</dbReference>
<keyword evidence="1" id="KW-1133">Transmembrane helix</keyword>
<evidence type="ECO:0000256" key="1">
    <source>
        <dbReference type="SAM" id="Phobius"/>
    </source>
</evidence>
<keyword evidence="5" id="KW-1185">Reference proteome</keyword>
<dbReference type="EMBL" id="JAGEUA010000002">
    <property type="protein sequence ID" value="KAL1005627.1"/>
    <property type="molecule type" value="Genomic_DNA"/>
</dbReference>
<dbReference type="PROSITE" id="PS50835">
    <property type="entry name" value="IG_LIKE"/>
    <property type="match status" value="2"/>
</dbReference>
<dbReference type="SMART" id="SM00408">
    <property type="entry name" value="IGc2"/>
    <property type="match status" value="2"/>
</dbReference>
<dbReference type="PANTHER" id="PTHR46013:SF4">
    <property type="entry name" value="B-CELL RECEPTOR CD22-RELATED"/>
    <property type="match status" value="1"/>
</dbReference>
<dbReference type="CDD" id="cd00096">
    <property type="entry name" value="Ig"/>
    <property type="match status" value="1"/>
</dbReference>
<dbReference type="Pfam" id="PF13927">
    <property type="entry name" value="Ig_3"/>
    <property type="match status" value="1"/>
</dbReference>
<evidence type="ECO:0000313" key="5">
    <source>
        <dbReference type="Proteomes" id="UP001557470"/>
    </source>
</evidence>
<feature type="domain" description="Ig-like" evidence="3">
    <location>
        <begin position="250"/>
        <end position="335"/>
    </location>
</feature>
<dbReference type="Pfam" id="PF13895">
    <property type="entry name" value="Ig_2"/>
    <property type="match status" value="1"/>
</dbReference>
<dbReference type="InterPro" id="IPR007110">
    <property type="entry name" value="Ig-like_dom"/>
</dbReference>
<dbReference type="PANTHER" id="PTHR46013">
    <property type="entry name" value="VASCULAR CELL ADHESION MOLECULE 1"/>
    <property type="match status" value="1"/>
</dbReference>
<dbReference type="SUPFAM" id="SSF48726">
    <property type="entry name" value="Immunoglobulin"/>
    <property type="match status" value="3"/>
</dbReference>
<reference evidence="4 5" key="1">
    <citation type="submission" date="2024-06" db="EMBL/GenBank/DDBJ databases">
        <authorList>
            <person name="Pan Q."/>
            <person name="Wen M."/>
            <person name="Jouanno E."/>
            <person name="Zahm M."/>
            <person name="Klopp C."/>
            <person name="Cabau C."/>
            <person name="Louis A."/>
            <person name="Berthelot C."/>
            <person name="Parey E."/>
            <person name="Roest Crollius H."/>
            <person name="Montfort J."/>
            <person name="Robinson-Rechavi M."/>
            <person name="Bouchez O."/>
            <person name="Lampietro C."/>
            <person name="Lopez Roques C."/>
            <person name="Donnadieu C."/>
            <person name="Postlethwait J."/>
            <person name="Bobe J."/>
            <person name="Verreycken H."/>
            <person name="Guiguen Y."/>
        </authorList>
    </citation>
    <scope>NUCLEOTIDE SEQUENCE [LARGE SCALE GENOMIC DNA]</scope>
    <source>
        <strain evidence="4">Up_M1</strain>
        <tissue evidence="4">Testis</tissue>
    </source>
</reference>
<feature type="signal peptide" evidence="2">
    <location>
        <begin position="1"/>
        <end position="35"/>
    </location>
</feature>
<sequence>MFQNKDCTKRDPTMAMTSSIIVLGFLLFLLAVVLGQDGITQSTCAALSAAFVVKGIVTPGWGVTYSTQSICALNGSTVNLSCSYMYPNGTLNTTFWLTKCGWLTFINLMEDSDYTGRVNYSSNKMNTNTLTITDLRVNDSAIYWFRFITDQPGGKWTGQPGVTLSVTGLQVNMSGTTLTERDSVTLNCSTTCNLTGSTYIWYKNRQLINNHTSLYLNPVSSMDAGNYSCAVKGFDDLRSPEETLTVLYRPKNTSVSVSPSGEIVEGSLVTLTCSSDANPPVDNYTWYKKNETSPKASGQSYNITNIRSEDSGEYYCEAENMFGNQNSTIFMVNVAAPDTSVSPWVTVVVVGAVLTTAALLLIYCTLRR</sequence>
<gene>
    <name evidence="4" type="ORF">UPYG_G00061540</name>
</gene>
<dbReference type="Gene3D" id="2.60.40.10">
    <property type="entry name" value="Immunoglobulins"/>
    <property type="match status" value="3"/>
</dbReference>
<dbReference type="InterPro" id="IPR036179">
    <property type="entry name" value="Ig-like_dom_sf"/>
</dbReference>
<name>A0ABD0XD78_UMBPY</name>
<feature type="chain" id="PRO_5044787496" description="Ig-like domain-containing protein" evidence="2">
    <location>
        <begin position="36"/>
        <end position="368"/>
    </location>
</feature>
<keyword evidence="2" id="KW-0732">Signal</keyword>
<dbReference type="InterPro" id="IPR003598">
    <property type="entry name" value="Ig_sub2"/>
</dbReference>
<dbReference type="AlphaFoldDB" id="A0ABD0XD78"/>
<evidence type="ECO:0000256" key="2">
    <source>
        <dbReference type="SAM" id="SignalP"/>
    </source>
</evidence>
<dbReference type="SMART" id="SM00409">
    <property type="entry name" value="IG"/>
    <property type="match status" value="3"/>
</dbReference>